<dbReference type="PANTHER" id="PTHR43740">
    <property type="entry name" value="LEUCYL-TRNA SYNTHETASE"/>
    <property type="match status" value="1"/>
</dbReference>
<dbReference type="STRING" id="29170.A0A368F5Y9"/>
<dbReference type="EMBL" id="JOJR01007455">
    <property type="protein sequence ID" value="RCN26400.1"/>
    <property type="molecule type" value="Genomic_DNA"/>
</dbReference>
<keyword evidence="6" id="KW-0648">Protein biosynthesis</keyword>
<sequence length="60" mass="6662">MPVDIYVGGIEHAAVHMFFARFISYFLTDIGLTQRIVLSPLFDVEDCSAVVFVSPKIIGD</sequence>
<keyword evidence="3" id="KW-0436">Ligase</keyword>
<dbReference type="GO" id="GO:0005524">
    <property type="term" value="F:ATP binding"/>
    <property type="evidence" value="ECO:0007669"/>
    <property type="project" value="UniProtKB-KW"/>
</dbReference>
<evidence type="ECO:0000256" key="2">
    <source>
        <dbReference type="ARBA" id="ARBA00013164"/>
    </source>
</evidence>
<comment type="caution">
    <text evidence="8">The sequence shown here is derived from an EMBL/GenBank/DDBJ whole genome shotgun (WGS) entry which is preliminary data.</text>
</comment>
<keyword evidence="9" id="KW-1185">Reference proteome</keyword>
<evidence type="ECO:0000256" key="7">
    <source>
        <dbReference type="ARBA" id="ARBA00023146"/>
    </source>
</evidence>
<keyword evidence="7" id="KW-0030">Aminoacyl-tRNA synthetase</keyword>
<dbReference type="InterPro" id="IPR014729">
    <property type="entry name" value="Rossmann-like_a/b/a_fold"/>
</dbReference>
<keyword evidence="5" id="KW-0067">ATP-binding</keyword>
<dbReference type="OrthoDB" id="15954at2759"/>
<name>A0A368F5Y9_ANCCA</name>
<dbReference type="GO" id="GO:0032543">
    <property type="term" value="P:mitochondrial translation"/>
    <property type="evidence" value="ECO:0007669"/>
    <property type="project" value="TreeGrafter"/>
</dbReference>
<evidence type="ECO:0000313" key="9">
    <source>
        <dbReference type="Proteomes" id="UP000252519"/>
    </source>
</evidence>
<dbReference type="AlphaFoldDB" id="A0A368F5Y9"/>
<evidence type="ECO:0000256" key="1">
    <source>
        <dbReference type="ARBA" id="ARBA00005594"/>
    </source>
</evidence>
<reference evidence="8 9" key="1">
    <citation type="submission" date="2014-10" db="EMBL/GenBank/DDBJ databases">
        <title>Draft genome of the hookworm Ancylostoma caninum.</title>
        <authorList>
            <person name="Mitreva M."/>
        </authorList>
    </citation>
    <scope>NUCLEOTIDE SEQUENCE [LARGE SCALE GENOMIC DNA]</scope>
    <source>
        <strain evidence="8 9">Baltimore</strain>
    </source>
</reference>
<accession>A0A368F5Y9</accession>
<dbReference type="GO" id="GO:0005739">
    <property type="term" value="C:mitochondrion"/>
    <property type="evidence" value="ECO:0007669"/>
    <property type="project" value="TreeGrafter"/>
</dbReference>
<evidence type="ECO:0000256" key="5">
    <source>
        <dbReference type="ARBA" id="ARBA00022840"/>
    </source>
</evidence>
<gene>
    <name evidence="8" type="ORF">ANCCAN_27874</name>
</gene>
<evidence type="ECO:0000313" key="8">
    <source>
        <dbReference type="EMBL" id="RCN26400.1"/>
    </source>
</evidence>
<dbReference type="InterPro" id="IPR002302">
    <property type="entry name" value="Leu-tRNA-ligase"/>
</dbReference>
<comment type="similarity">
    <text evidence="1">Belongs to the class-I aminoacyl-tRNA synthetase family.</text>
</comment>
<evidence type="ECO:0000256" key="3">
    <source>
        <dbReference type="ARBA" id="ARBA00022598"/>
    </source>
</evidence>
<keyword evidence="4" id="KW-0547">Nucleotide-binding</keyword>
<proteinExistence type="inferred from homology"/>
<organism evidence="8 9">
    <name type="scientific">Ancylostoma caninum</name>
    <name type="common">Dog hookworm</name>
    <dbReference type="NCBI Taxonomy" id="29170"/>
    <lineage>
        <taxon>Eukaryota</taxon>
        <taxon>Metazoa</taxon>
        <taxon>Ecdysozoa</taxon>
        <taxon>Nematoda</taxon>
        <taxon>Chromadorea</taxon>
        <taxon>Rhabditida</taxon>
        <taxon>Rhabditina</taxon>
        <taxon>Rhabditomorpha</taxon>
        <taxon>Strongyloidea</taxon>
        <taxon>Ancylostomatidae</taxon>
        <taxon>Ancylostomatinae</taxon>
        <taxon>Ancylostoma</taxon>
    </lineage>
</organism>
<dbReference type="PANTHER" id="PTHR43740:SF2">
    <property type="entry name" value="LEUCINE--TRNA LIGASE, MITOCHONDRIAL"/>
    <property type="match status" value="1"/>
</dbReference>
<dbReference type="GO" id="GO:0004823">
    <property type="term" value="F:leucine-tRNA ligase activity"/>
    <property type="evidence" value="ECO:0007669"/>
    <property type="project" value="UniProtKB-EC"/>
</dbReference>
<dbReference type="EC" id="6.1.1.4" evidence="2"/>
<dbReference type="Proteomes" id="UP000252519">
    <property type="component" value="Unassembled WGS sequence"/>
</dbReference>
<dbReference type="Gene3D" id="3.40.50.620">
    <property type="entry name" value="HUPs"/>
    <property type="match status" value="1"/>
</dbReference>
<protein>
    <recommendedName>
        <fullName evidence="2">leucine--tRNA ligase</fullName>
        <ecNumber evidence="2">6.1.1.4</ecNumber>
    </recommendedName>
</protein>
<evidence type="ECO:0000256" key="6">
    <source>
        <dbReference type="ARBA" id="ARBA00022917"/>
    </source>
</evidence>
<dbReference type="GO" id="GO:0006429">
    <property type="term" value="P:leucyl-tRNA aminoacylation"/>
    <property type="evidence" value="ECO:0007669"/>
    <property type="project" value="InterPro"/>
</dbReference>
<evidence type="ECO:0000256" key="4">
    <source>
        <dbReference type="ARBA" id="ARBA00022741"/>
    </source>
</evidence>